<dbReference type="SUPFAM" id="SSF56854">
    <property type="entry name" value="Bcl-2 inhibitors of programmed cell death"/>
    <property type="match status" value="1"/>
</dbReference>
<dbReference type="Gene3D" id="1.10.437.10">
    <property type="entry name" value="Blc2-like"/>
    <property type="match status" value="1"/>
</dbReference>
<dbReference type="Proteomes" id="UP000823561">
    <property type="component" value="Chromosome 10"/>
</dbReference>
<dbReference type="InterPro" id="IPR033543">
    <property type="entry name" value="BCL2L15"/>
</dbReference>
<dbReference type="PROSITE" id="PS50062">
    <property type="entry name" value="BCL2_FAMILY"/>
    <property type="match status" value="1"/>
</dbReference>
<protein>
    <recommendedName>
        <fullName evidence="3">Bcl-2 Bcl-2 homology region 1-3 domain-containing protein</fullName>
    </recommendedName>
</protein>
<dbReference type="InterPro" id="IPR046371">
    <property type="entry name" value="Bcl-2_BH1-3"/>
</dbReference>
<dbReference type="GO" id="GO:0006915">
    <property type="term" value="P:apoptotic process"/>
    <property type="evidence" value="ECO:0007669"/>
    <property type="project" value="UniProtKB-KW"/>
</dbReference>
<evidence type="ECO:0000313" key="5">
    <source>
        <dbReference type="Proteomes" id="UP000823561"/>
    </source>
</evidence>
<organism evidence="4 5">
    <name type="scientific">Alosa alosa</name>
    <name type="common">allis shad</name>
    <dbReference type="NCBI Taxonomy" id="278164"/>
    <lineage>
        <taxon>Eukaryota</taxon>
        <taxon>Metazoa</taxon>
        <taxon>Chordata</taxon>
        <taxon>Craniata</taxon>
        <taxon>Vertebrata</taxon>
        <taxon>Euteleostomi</taxon>
        <taxon>Actinopterygii</taxon>
        <taxon>Neopterygii</taxon>
        <taxon>Teleostei</taxon>
        <taxon>Clupei</taxon>
        <taxon>Clupeiformes</taxon>
        <taxon>Clupeoidei</taxon>
        <taxon>Clupeidae</taxon>
        <taxon>Alosa</taxon>
    </lineage>
</organism>
<evidence type="ECO:0000259" key="3">
    <source>
        <dbReference type="SMART" id="SM00337"/>
    </source>
</evidence>
<keyword evidence="2" id="KW-0053">Apoptosis</keyword>
<keyword evidence="5" id="KW-1185">Reference proteome</keyword>
<dbReference type="SMART" id="SM00337">
    <property type="entry name" value="BCL"/>
    <property type="match status" value="1"/>
</dbReference>
<dbReference type="PANTHER" id="PTHR36466:SF1">
    <property type="entry name" value="BCL-2-LIKE PROTEIN 15"/>
    <property type="match status" value="1"/>
</dbReference>
<proteinExistence type="inferred from homology"/>
<feature type="domain" description="Bcl-2 Bcl-2 homology region 1-3" evidence="3">
    <location>
        <begin position="45"/>
        <end position="144"/>
    </location>
</feature>
<name>A0AAV6GQ91_9TELE</name>
<dbReference type="InterPro" id="IPR036834">
    <property type="entry name" value="Bcl-2-like_sf"/>
</dbReference>
<evidence type="ECO:0000256" key="1">
    <source>
        <dbReference type="ARBA" id="ARBA00009458"/>
    </source>
</evidence>
<evidence type="ECO:0000256" key="2">
    <source>
        <dbReference type="ARBA" id="ARBA00022703"/>
    </source>
</evidence>
<gene>
    <name evidence="4" type="ORF">AALO_G00142850</name>
</gene>
<dbReference type="InterPro" id="IPR002475">
    <property type="entry name" value="Bcl2-like"/>
</dbReference>
<reference evidence="4" key="1">
    <citation type="submission" date="2020-10" db="EMBL/GenBank/DDBJ databases">
        <title>Chromosome-scale genome assembly of the Allis shad, Alosa alosa.</title>
        <authorList>
            <person name="Margot Z."/>
            <person name="Christophe K."/>
            <person name="Cabau C."/>
            <person name="Louis A."/>
            <person name="Berthelot C."/>
            <person name="Parey E."/>
            <person name="Roest Crollius H."/>
            <person name="Montfort J."/>
            <person name="Robinson-Rechavi M."/>
            <person name="Bucao C."/>
            <person name="Bouchez O."/>
            <person name="Gislard M."/>
            <person name="Lluch J."/>
            <person name="Milhes M."/>
            <person name="Lampietro C."/>
            <person name="Lopez Roques C."/>
            <person name="Donnadieu C."/>
            <person name="Braasch I."/>
            <person name="Desvignes T."/>
            <person name="Postlethwait J."/>
            <person name="Bobe J."/>
            <person name="Guiguen Y."/>
        </authorList>
    </citation>
    <scope>NUCLEOTIDE SEQUENCE</scope>
    <source>
        <strain evidence="4">M-15738</strain>
        <tissue evidence="4">Blood</tissue>
    </source>
</reference>
<dbReference type="Pfam" id="PF00452">
    <property type="entry name" value="Bcl-2"/>
    <property type="match status" value="1"/>
</dbReference>
<comment type="caution">
    <text evidence="4">The sequence shown here is derived from an EMBL/GenBank/DDBJ whole genome shotgun (WGS) entry which is preliminary data.</text>
</comment>
<dbReference type="AlphaFoldDB" id="A0AAV6GQ91"/>
<comment type="similarity">
    <text evidence="1">Belongs to the Bcl-2 family.</text>
</comment>
<dbReference type="PANTHER" id="PTHR36466">
    <property type="entry name" value="BCL-2-LIKE PROTEIN 15"/>
    <property type="match status" value="1"/>
</dbReference>
<accession>A0AAV6GQ91</accession>
<dbReference type="EMBL" id="JADWDJ010000010">
    <property type="protein sequence ID" value="KAG5275036.1"/>
    <property type="molecule type" value="Genomic_DNA"/>
</dbReference>
<sequence length="150" mass="16296">MAPTDLQNQTNNIVLCLFDDQAGCIETDGIGDEDGFDPVKIASKLREIGDDYDEKRIQPLIKCLEQAASDQMVSAFSSSVESLCQSWVVQRSEVASEKDLLKASVAVALYVKKNCPDMVGTVQDAMAAFLNTRLANWVASQGGWDNAISC</sequence>
<evidence type="ECO:0000313" key="4">
    <source>
        <dbReference type="EMBL" id="KAG5275036.1"/>
    </source>
</evidence>
<dbReference type="GO" id="GO:0042981">
    <property type="term" value="P:regulation of apoptotic process"/>
    <property type="evidence" value="ECO:0007669"/>
    <property type="project" value="InterPro"/>
</dbReference>